<evidence type="ECO:0000313" key="2">
    <source>
        <dbReference type="Proteomes" id="UP001291623"/>
    </source>
</evidence>
<keyword evidence="2" id="KW-1185">Reference proteome</keyword>
<organism evidence="1 2">
    <name type="scientific">Anisodus tanguticus</name>
    <dbReference type="NCBI Taxonomy" id="243964"/>
    <lineage>
        <taxon>Eukaryota</taxon>
        <taxon>Viridiplantae</taxon>
        <taxon>Streptophyta</taxon>
        <taxon>Embryophyta</taxon>
        <taxon>Tracheophyta</taxon>
        <taxon>Spermatophyta</taxon>
        <taxon>Magnoliopsida</taxon>
        <taxon>eudicotyledons</taxon>
        <taxon>Gunneridae</taxon>
        <taxon>Pentapetalae</taxon>
        <taxon>asterids</taxon>
        <taxon>lamiids</taxon>
        <taxon>Solanales</taxon>
        <taxon>Solanaceae</taxon>
        <taxon>Solanoideae</taxon>
        <taxon>Hyoscyameae</taxon>
        <taxon>Anisodus</taxon>
    </lineage>
</organism>
<dbReference type="EMBL" id="JAVYJV010000021">
    <property type="protein sequence ID" value="KAK4342630.1"/>
    <property type="molecule type" value="Genomic_DNA"/>
</dbReference>
<protein>
    <submittedName>
        <fullName evidence="1">Uncharacterized protein</fullName>
    </submittedName>
</protein>
<sequence length="115" mass="12786">MIVKVIHSIPSVALLPMDQDMMPAYHAKGAASGYAKDVLALNRVLEMLKVEKKAIIKPFGTGDEELFKDLFNNHFAEGSLKAISYHMDLEVRSKTRKKDCEGLNGWLSRLGLDPA</sequence>
<name>A0AAE1QZQ7_9SOLA</name>
<dbReference type="AlphaFoldDB" id="A0AAE1QZQ7"/>
<accession>A0AAE1QZQ7</accession>
<dbReference type="Proteomes" id="UP001291623">
    <property type="component" value="Unassembled WGS sequence"/>
</dbReference>
<reference evidence="1" key="1">
    <citation type="submission" date="2023-12" db="EMBL/GenBank/DDBJ databases">
        <title>Genome assembly of Anisodus tanguticus.</title>
        <authorList>
            <person name="Wang Y.-J."/>
        </authorList>
    </citation>
    <scope>NUCLEOTIDE SEQUENCE</scope>
    <source>
        <strain evidence="1">KB-2021</strain>
        <tissue evidence="1">Leaf</tissue>
    </source>
</reference>
<evidence type="ECO:0000313" key="1">
    <source>
        <dbReference type="EMBL" id="KAK4342630.1"/>
    </source>
</evidence>
<proteinExistence type="predicted"/>
<comment type="caution">
    <text evidence="1">The sequence shown here is derived from an EMBL/GenBank/DDBJ whole genome shotgun (WGS) entry which is preliminary data.</text>
</comment>
<gene>
    <name evidence="1" type="ORF">RND71_038446</name>
</gene>